<reference evidence="2" key="1">
    <citation type="submission" date="2025-08" db="UniProtKB">
        <authorList>
            <consortium name="RefSeq"/>
        </authorList>
    </citation>
    <scope>IDENTIFICATION</scope>
    <source>
        <tissue evidence="2">Skeletal muscle</tissue>
    </source>
</reference>
<dbReference type="PANTHER" id="PTHR33050:SF7">
    <property type="entry name" value="RIBONUCLEASE H"/>
    <property type="match status" value="1"/>
</dbReference>
<dbReference type="GeneID" id="106538525"/>
<keyword evidence="1" id="KW-1185">Reference proteome</keyword>
<evidence type="ECO:0000313" key="1">
    <source>
        <dbReference type="Proteomes" id="UP000504617"/>
    </source>
</evidence>
<sequence>MSSLAEAVASRGQSEVALGVRPLLTRFCSLVLLWSLSWLSPRTNARSSHQAHQNIQLTLQTLKDHGFLVNLKNSHLQPTTRLTHLEADTSLEQVFLSLERQVSIHDLISFIRNQQTVPLIQLSQPLGKMVSAFHIVPWSRFHSGQLQWLLLPYQKANCSCSTNRIRLTSEVRRSLCWWLSPAVTQGSLFREPPCITLTTEASLQGWGAHILSHMAQGLWSCSDQRNSINWLELKAVFLALLQFHSLVANAHVLVLTATKAHINRQGETKSRRLMTLYLQLISWAETHLLSLRAKHISGVQNIQADGLSHMHIDPAEWSLHRRIFQQLTVRFGLPVLDLFASQDNTQLPRYFTRYATPGVEGTDALRSEWPLGLLYAFPPTPLIQRVVQKLLN</sequence>
<dbReference type="OrthoDB" id="10068174at2759"/>
<organism evidence="1 2">
    <name type="scientific">Thamnophis sirtalis</name>
    <dbReference type="NCBI Taxonomy" id="35019"/>
    <lineage>
        <taxon>Eukaryota</taxon>
        <taxon>Metazoa</taxon>
        <taxon>Chordata</taxon>
        <taxon>Craniata</taxon>
        <taxon>Vertebrata</taxon>
        <taxon>Euteleostomi</taxon>
        <taxon>Lepidosauria</taxon>
        <taxon>Squamata</taxon>
        <taxon>Bifurcata</taxon>
        <taxon>Unidentata</taxon>
        <taxon>Episquamata</taxon>
        <taxon>Toxicofera</taxon>
        <taxon>Serpentes</taxon>
        <taxon>Colubroidea</taxon>
        <taxon>Colubridae</taxon>
        <taxon>Natricinae</taxon>
        <taxon>Thamnophis</taxon>
    </lineage>
</organism>
<dbReference type="RefSeq" id="XP_013908504.1">
    <property type="nucleotide sequence ID" value="XM_014053029.1"/>
</dbReference>
<dbReference type="AlphaFoldDB" id="A0A6I9WZU6"/>
<dbReference type="PANTHER" id="PTHR33050">
    <property type="entry name" value="REVERSE TRANSCRIPTASE DOMAIN-CONTAINING PROTEIN"/>
    <property type="match status" value="1"/>
</dbReference>
<gene>
    <name evidence="2" type="primary">LOC106538525</name>
</gene>
<protein>
    <submittedName>
        <fullName evidence="2">Uncharacterized protein LOC106538525</fullName>
    </submittedName>
</protein>
<evidence type="ECO:0000313" key="2">
    <source>
        <dbReference type="RefSeq" id="XP_013908504.1"/>
    </source>
</evidence>
<proteinExistence type="predicted"/>
<accession>A0A6I9WZU6</accession>
<dbReference type="Proteomes" id="UP000504617">
    <property type="component" value="Unplaced"/>
</dbReference>
<dbReference type="KEGG" id="tsr:106538525"/>
<dbReference type="InterPro" id="IPR052055">
    <property type="entry name" value="Hepadnavirus_pol/RT"/>
</dbReference>
<name>A0A6I9WZU6_9SAUR</name>
<dbReference type="CDD" id="cd09275">
    <property type="entry name" value="RNase_HI_RT_DIRS1"/>
    <property type="match status" value="1"/>
</dbReference>